<dbReference type="AlphaFoldDB" id="A0A077NCT1"/>
<proteinExistence type="predicted"/>
<gene>
    <name evidence="1" type="ORF">XBP1_1510005</name>
</gene>
<protein>
    <submittedName>
        <fullName evidence="1">Uncharacterized protein</fullName>
    </submittedName>
</protein>
<sequence length="48" mass="5441">MPLMLPKEIIYIFTYVSNNDLKSKSVISFSCLVSITTNPVRDIFTFPG</sequence>
<dbReference type="Proteomes" id="UP000028511">
    <property type="component" value="Unassembled WGS sequence"/>
</dbReference>
<evidence type="ECO:0000313" key="1">
    <source>
        <dbReference type="EMBL" id="CDG95715.1"/>
    </source>
</evidence>
<name>A0A077NCT1_XENBV</name>
<reference evidence="1" key="1">
    <citation type="submission" date="2013-07" db="EMBL/GenBank/DDBJ databases">
        <title>Sub-species coevolution in mutualistic symbiosis.</title>
        <authorList>
            <person name="Murfin K."/>
            <person name="Klassen J."/>
            <person name="Lee M."/>
            <person name="Forst S."/>
            <person name="Stock P."/>
            <person name="Goodrich-Blair H."/>
        </authorList>
    </citation>
    <scope>NUCLEOTIDE SEQUENCE [LARGE SCALE GENOMIC DNA]</scope>
    <source>
        <strain evidence="1">Puntauvense</strain>
    </source>
</reference>
<accession>A0A077NCT1</accession>
<comment type="caution">
    <text evidence="1">The sequence shown here is derived from an EMBL/GenBank/DDBJ whole genome shotgun (WGS) entry which is preliminary data.</text>
</comment>
<evidence type="ECO:0000313" key="2">
    <source>
        <dbReference type="Proteomes" id="UP000028511"/>
    </source>
</evidence>
<dbReference type="EMBL" id="CBSW010000059">
    <property type="protein sequence ID" value="CDG95715.1"/>
    <property type="molecule type" value="Genomic_DNA"/>
</dbReference>
<dbReference type="HOGENOM" id="CLU_3159448_0_0_6"/>
<organism evidence="1 2">
    <name type="scientific">Xenorhabdus bovienii str. puntauvense</name>
    <dbReference type="NCBI Taxonomy" id="1398201"/>
    <lineage>
        <taxon>Bacteria</taxon>
        <taxon>Pseudomonadati</taxon>
        <taxon>Pseudomonadota</taxon>
        <taxon>Gammaproteobacteria</taxon>
        <taxon>Enterobacterales</taxon>
        <taxon>Morganellaceae</taxon>
        <taxon>Xenorhabdus</taxon>
    </lineage>
</organism>